<reference evidence="2" key="1">
    <citation type="submission" date="2018-02" db="EMBL/GenBank/DDBJ databases">
        <title>Draft genome sequencing of Rhodococcus opacus KU647198.</title>
        <authorList>
            <person name="Zheng B.-X."/>
        </authorList>
    </citation>
    <scope>NUCLEOTIDE SEQUENCE [LARGE SCALE GENOMIC DNA]</scope>
    <source>
        <strain evidence="2">04-OD7</strain>
    </source>
</reference>
<evidence type="ECO:0008006" key="3">
    <source>
        <dbReference type="Google" id="ProtNLM"/>
    </source>
</evidence>
<evidence type="ECO:0000313" key="1">
    <source>
        <dbReference type="EMBL" id="PQP24163.1"/>
    </source>
</evidence>
<dbReference type="Proteomes" id="UP000239290">
    <property type="component" value="Unassembled WGS sequence"/>
</dbReference>
<name>A0A2S8JB30_RHOOP</name>
<gene>
    <name evidence="1" type="ORF">C5613_14885</name>
</gene>
<accession>A0A2S8JB30</accession>
<organism evidence="1 2">
    <name type="scientific">Rhodococcus opacus</name>
    <name type="common">Nocardia opaca</name>
    <dbReference type="NCBI Taxonomy" id="37919"/>
    <lineage>
        <taxon>Bacteria</taxon>
        <taxon>Bacillati</taxon>
        <taxon>Actinomycetota</taxon>
        <taxon>Actinomycetes</taxon>
        <taxon>Mycobacteriales</taxon>
        <taxon>Nocardiaceae</taxon>
        <taxon>Rhodococcus</taxon>
    </lineage>
</organism>
<comment type="caution">
    <text evidence="1">The sequence shown here is derived from an EMBL/GenBank/DDBJ whole genome shotgun (WGS) entry which is preliminary data.</text>
</comment>
<dbReference type="InterPro" id="IPR057003">
    <property type="entry name" value="Phage_tail_terminator_2"/>
</dbReference>
<proteinExistence type="predicted"/>
<dbReference type="Pfam" id="PF23841">
    <property type="entry name" value="Phage_tail_terminator_2"/>
    <property type="match status" value="1"/>
</dbReference>
<evidence type="ECO:0000313" key="2">
    <source>
        <dbReference type="Proteomes" id="UP000239290"/>
    </source>
</evidence>
<dbReference type="AlphaFoldDB" id="A0A2S8JB30"/>
<protein>
    <recommendedName>
        <fullName evidence="3">Tail terminator</fullName>
    </recommendedName>
</protein>
<dbReference type="EMBL" id="PUIO01000015">
    <property type="protein sequence ID" value="PQP24163.1"/>
    <property type="molecule type" value="Genomic_DNA"/>
</dbReference>
<sequence>MDILTPYLELLSPDVYVCTHLPEGYPEKLPIVRVYRGGGGEDYDNRVDWSAVQVGAFCETRADAWELVEYCRQMLLSLRHGGRVERADGSITVVKSVSEMVGPQILAELDPEVRFVPMTFRVECAKPHGSPNYVTIREQLNP</sequence>